<evidence type="ECO:0000313" key="4">
    <source>
        <dbReference type="EMBL" id="PGH10737.1"/>
    </source>
</evidence>
<proteinExistence type="predicted"/>
<keyword evidence="3" id="KW-0732">Signal</keyword>
<keyword evidence="2" id="KW-0472">Membrane</keyword>
<feature type="chain" id="PRO_5013264995" description="Mid2 domain-containing protein" evidence="3">
    <location>
        <begin position="22"/>
        <end position="295"/>
    </location>
</feature>
<evidence type="ECO:0000256" key="2">
    <source>
        <dbReference type="SAM" id="Phobius"/>
    </source>
</evidence>
<keyword evidence="5" id="KW-1185">Reference proteome</keyword>
<dbReference type="PANTHER" id="PTHR16861:SF4">
    <property type="entry name" value="SH3 DOMAIN PROTEIN (AFU_ORTHOLOGUE AFUA_1G13610)"/>
    <property type="match status" value="1"/>
</dbReference>
<feature type="compositionally biased region" description="Low complexity" evidence="1">
    <location>
        <begin position="153"/>
        <end position="185"/>
    </location>
</feature>
<feature type="region of interest" description="Disordered" evidence="1">
    <location>
        <begin position="153"/>
        <end position="198"/>
    </location>
</feature>
<organism evidence="4 5">
    <name type="scientific">Helicocarpus griseus UAMH5409</name>
    <dbReference type="NCBI Taxonomy" id="1447875"/>
    <lineage>
        <taxon>Eukaryota</taxon>
        <taxon>Fungi</taxon>
        <taxon>Dikarya</taxon>
        <taxon>Ascomycota</taxon>
        <taxon>Pezizomycotina</taxon>
        <taxon>Eurotiomycetes</taxon>
        <taxon>Eurotiomycetidae</taxon>
        <taxon>Onygenales</taxon>
        <taxon>Ajellomycetaceae</taxon>
        <taxon>Helicocarpus</taxon>
    </lineage>
</organism>
<evidence type="ECO:0000313" key="5">
    <source>
        <dbReference type="Proteomes" id="UP000223968"/>
    </source>
</evidence>
<protein>
    <recommendedName>
        <fullName evidence="6">Mid2 domain-containing protein</fullName>
    </recommendedName>
</protein>
<dbReference type="AlphaFoldDB" id="A0A2B7XQF7"/>
<dbReference type="OrthoDB" id="4506341at2759"/>
<evidence type="ECO:0000256" key="1">
    <source>
        <dbReference type="SAM" id="MobiDB-lite"/>
    </source>
</evidence>
<keyword evidence="2" id="KW-0812">Transmembrane</keyword>
<name>A0A2B7XQF7_9EURO</name>
<dbReference type="EMBL" id="PDNB01000083">
    <property type="protein sequence ID" value="PGH10737.1"/>
    <property type="molecule type" value="Genomic_DNA"/>
</dbReference>
<keyword evidence="2" id="KW-1133">Transmembrane helix</keyword>
<comment type="caution">
    <text evidence="4">The sequence shown here is derived from an EMBL/GenBank/DDBJ whole genome shotgun (WGS) entry which is preliminary data.</text>
</comment>
<sequence>MRRSSPALLAIISLLPSLASADTCYWPNKEKSSESGLKTCNSVSSTSMCCPEDSKCHEFGLCEAPPPITEMVQELPVFLRHSCNAPSWPENGCLKVCADGELEGGIAYLTPCTVNRGSETWCCGNSTDCCGTDREIRLTENIYTKEDPLFATFTSSTPSSTQQSSSTSNPPQASSSQTNLPTASANPPPPPPSSGLSTGAKAGIGIGAALGGSAVIGFLVLFFLRRKRREEAASSAAIEKDGKGLDMGVPKHEAPNTERPHELPPTMIHEKPAQSQDIMHELPAEDVPIHEMEAR</sequence>
<reference evidence="4 5" key="1">
    <citation type="submission" date="2017-10" db="EMBL/GenBank/DDBJ databases">
        <title>Comparative genomics in systemic dimorphic fungi from Ajellomycetaceae.</title>
        <authorList>
            <person name="Munoz J.F."/>
            <person name="Mcewen J.G."/>
            <person name="Clay O.K."/>
            <person name="Cuomo C.A."/>
        </authorList>
    </citation>
    <scope>NUCLEOTIDE SEQUENCE [LARGE SCALE GENOMIC DNA]</scope>
    <source>
        <strain evidence="4 5">UAMH5409</strain>
    </source>
</reference>
<feature type="region of interest" description="Disordered" evidence="1">
    <location>
        <begin position="233"/>
        <end position="295"/>
    </location>
</feature>
<gene>
    <name evidence="4" type="ORF">AJ79_05328</name>
</gene>
<feature type="transmembrane region" description="Helical" evidence="2">
    <location>
        <begin position="202"/>
        <end position="224"/>
    </location>
</feature>
<feature type="signal peptide" evidence="3">
    <location>
        <begin position="1"/>
        <end position="21"/>
    </location>
</feature>
<evidence type="ECO:0008006" key="6">
    <source>
        <dbReference type="Google" id="ProtNLM"/>
    </source>
</evidence>
<dbReference type="STRING" id="1447875.A0A2B7XQF7"/>
<feature type="compositionally biased region" description="Basic and acidic residues" evidence="1">
    <location>
        <begin position="238"/>
        <end position="295"/>
    </location>
</feature>
<dbReference type="PANTHER" id="PTHR16861">
    <property type="entry name" value="GLYCOPROTEIN 38"/>
    <property type="match status" value="1"/>
</dbReference>
<evidence type="ECO:0000256" key="3">
    <source>
        <dbReference type="SAM" id="SignalP"/>
    </source>
</evidence>
<accession>A0A2B7XQF7</accession>
<dbReference type="Proteomes" id="UP000223968">
    <property type="component" value="Unassembled WGS sequence"/>
</dbReference>